<reference evidence="1 2" key="1">
    <citation type="submission" date="2020-05" db="EMBL/GenBank/DDBJ databases">
        <title>The draft genome of Cronobacter sakazakii strain 145005.</title>
        <authorList>
            <person name="Yang J."/>
            <person name="Liu L."/>
            <person name="Feng Y."/>
            <person name="Zong Z."/>
        </authorList>
    </citation>
    <scope>NUCLEOTIDE SEQUENCE [LARGE SCALE GENOMIC DNA]</scope>
    <source>
        <strain evidence="1 2">145005</strain>
    </source>
</reference>
<proteinExistence type="predicted"/>
<accession>A0A7V7RCI2</accession>
<evidence type="ECO:0000313" key="2">
    <source>
        <dbReference type="Proteomes" id="UP000548673"/>
    </source>
</evidence>
<organism evidence="1 2">
    <name type="scientific">Cronobacter sakazakii</name>
    <name type="common">Enterobacter sakazakii</name>
    <dbReference type="NCBI Taxonomy" id="28141"/>
    <lineage>
        <taxon>Bacteria</taxon>
        <taxon>Pseudomonadati</taxon>
        <taxon>Pseudomonadota</taxon>
        <taxon>Gammaproteobacteria</taxon>
        <taxon>Enterobacterales</taxon>
        <taxon>Enterobacteriaceae</taxon>
        <taxon>Cronobacter</taxon>
    </lineage>
</organism>
<gene>
    <name evidence="1" type="ORF">HRR37_07470</name>
</gene>
<dbReference type="RefSeq" id="WP_133115885.1">
    <property type="nucleotide sequence ID" value="NZ_CP027107.1"/>
</dbReference>
<dbReference type="GeneID" id="56732261"/>
<dbReference type="Proteomes" id="UP000548673">
    <property type="component" value="Unassembled WGS sequence"/>
</dbReference>
<name>A0A7V7RCI2_CROSK</name>
<dbReference type="EMBL" id="JABTXY010000023">
    <property type="protein sequence ID" value="NYV42217.1"/>
    <property type="molecule type" value="Genomic_DNA"/>
</dbReference>
<protein>
    <submittedName>
        <fullName evidence="1">Uncharacterized protein</fullName>
    </submittedName>
</protein>
<comment type="caution">
    <text evidence="1">The sequence shown here is derived from an EMBL/GenBank/DDBJ whole genome shotgun (WGS) entry which is preliminary data.</text>
</comment>
<evidence type="ECO:0000313" key="1">
    <source>
        <dbReference type="EMBL" id="NYV42217.1"/>
    </source>
</evidence>
<sequence length="76" mass="8722">MTERKKQSVYAACRRFTTDHAALKPNNSAVSTSSRFLIVSQITHHRGLLPGKPNVKKVKSFYLSMKWLRFSTLLNK</sequence>
<dbReference type="AlphaFoldDB" id="A0A7V7RCI2"/>